<organism evidence="1 2">
    <name type="scientific">Pluralibacter gergoviae</name>
    <name type="common">Enterobacter gergoviae</name>
    <dbReference type="NCBI Taxonomy" id="61647"/>
    <lineage>
        <taxon>Bacteria</taxon>
        <taxon>Pseudomonadati</taxon>
        <taxon>Pseudomonadota</taxon>
        <taxon>Gammaproteobacteria</taxon>
        <taxon>Enterobacterales</taxon>
        <taxon>Enterobacteriaceae</taxon>
        <taxon>Pluralibacter</taxon>
    </lineage>
</organism>
<dbReference type="RefSeq" id="WP_048253370.1">
    <property type="nucleotide sequence ID" value="NZ_CBCSIS010000006.1"/>
</dbReference>
<dbReference type="AlphaFoldDB" id="A0AAW8HSE3"/>
<gene>
    <name evidence="1" type="primary">casB</name>
    <name evidence="1" type="ORF">RBJ30_21005</name>
</gene>
<name>A0AAW8HSE3_PLUGE</name>
<dbReference type="Proteomes" id="UP001236270">
    <property type="component" value="Unassembled WGS sequence"/>
</dbReference>
<reference evidence="1" key="1">
    <citation type="submission" date="2023-08" db="EMBL/GenBank/DDBJ databases">
        <title>WGS of pathogenic bacterial species, Los Angeles County Public Health Laboratories.</title>
        <authorList>
            <person name="Garrigues J.M."/>
            <person name="Green N.M."/>
        </authorList>
    </citation>
    <scope>NUCLEOTIDE SEQUENCE</scope>
    <source>
        <strain evidence="1">LACPHL-BACT-2023-00068</strain>
    </source>
</reference>
<dbReference type="EMBL" id="JAVDNV010000018">
    <property type="protein sequence ID" value="MDQ2311551.1"/>
    <property type="molecule type" value="Genomic_DNA"/>
</dbReference>
<dbReference type="Pfam" id="PF09485">
    <property type="entry name" value="CRISPR_Cse2"/>
    <property type="match status" value="1"/>
</dbReference>
<sequence length="198" mass="22842">MISSKTDALIYLNKPECEKVLSDWCEMLSERNVTNNNTKINGRAWRAELRRAEPPYGAMLCEAYNDLCRRLAAVIELKPIDKMALSLFACVAAHIKTNNTRNSFAAQLGEKLNDATPCVSKLRFERLLNARTPDDFCRLLIQAVRIRSKEGCNVLSLADSLFIWMREWEAREAHRPEPADPFARHRVRWTNEYLSTLR</sequence>
<dbReference type="CDD" id="cd09731">
    <property type="entry name" value="Cse2_I-E"/>
    <property type="match status" value="1"/>
</dbReference>
<dbReference type="NCBIfam" id="TIGR02548">
    <property type="entry name" value="casB_cse2"/>
    <property type="match status" value="1"/>
</dbReference>
<protein>
    <submittedName>
        <fullName evidence="1">Type I-E CRISPR-associated protein Cse2/CasB</fullName>
    </submittedName>
</protein>
<proteinExistence type="predicted"/>
<evidence type="ECO:0000313" key="1">
    <source>
        <dbReference type="EMBL" id="MDQ2311551.1"/>
    </source>
</evidence>
<dbReference type="InterPro" id="IPR038287">
    <property type="entry name" value="Cse2_sf"/>
</dbReference>
<comment type="caution">
    <text evidence="1">The sequence shown here is derived from an EMBL/GenBank/DDBJ whole genome shotgun (WGS) entry which is preliminary data.</text>
</comment>
<dbReference type="GeneID" id="61386504"/>
<dbReference type="Gene3D" id="1.10.520.40">
    <property type="entry name" value="CRISPR-associated protein Cse2"/>
    <property type="match status" value="1"/>
</dbReference>
<accession>A0AAW8HSE3</accession>
<evidence type="ECO:0000313" key="2">
    <source>
        <dbReference type="Proteomes" id="UP001236270"/>
    </source>
</evidence>
<dbReference type="InterPro" id="IPR013382">
    <property type="entry name" value="CRISPR-assoc_prot_Cse2"/>
</dbReference>